<evidence type="ECO:0000256" key="4">
    <source>
        <dbReference type="ARBA" id="ARBA00022692"/>
    </source>
</evidence>
<keyword evidence="8" id="KW-0560">Oxidoreductase</keyword>
<dbReference type="PANTHER" id="PTHR14519:SF5">
    <property type="entry name" value="VITAMIN K EPOXIDE REDUCTASE COMPLEX SUBUNIT 1-LIKE PROTEIN 1"/>
    <property type="match status" value="1"/>
</dbReference>
<protein>
    <recommendedName>
        <fullName evidence="3">vitamin-K-epoxide reductase (warfarin-sensitive)</fullName>
        <ecNumber evidence="3">1.17.4.4</ecNumber>
    </recommendedName>
</protein>
<keyword evidence="9 12" id="KW-0472">Membrane</keyword>
<dbReference type="SMART" id="SM00756">
    <property type="entry name" value="VKc"/>
    <property type="match status" value="1"/>
</dbReference>
<evidence type="ECO:0000256" key="7">
    <source>
        <dbReference type="ARBA" id="ARBA00022989"/>
    </source>
</evidence>
<dbReference type="InterPro" id="IPR012932">
    <property type="entry name" value="VKOR"/>
</dbReference>
<keyword evidence="10" id="KW-1015">Disulfide bond</keyword>
<name>A0ABD0J2Z5_9CAEN</name>
<comment type="caution">
    <text evidence="14">The sequence shown here is derived from an EMBL/GenBank/DDBJ whole genome shotgun (WGS) entry which is preliminary data.</text>
</comment>
<dbReference type="Proteomes" id="UP001519460">
    <property type="component" value="Unassembled WGS sequence"/>
</dbReference>
<organism evidence="14 15">
    <name type="scientific">Batillaria attramentaria</name>
    <dbReference type="NCBI Taxonomy" id="370345"/>
    <lineage>
        <taxon>Eukaryota</taxon>
        <taxon>Metazoa</taxon>
        <taxon>Spiralia</taxon>
        <taxon>Lophotrochozoa</taxon>
        <taxon>Mollusca</taxon>
        <taxon>Gastropoda</taxon>
        <taxon>Caenogastropoda</taxon>
        <taxon>Sorbeoconcha</taxon>
        <taxon>Cerithioidea</taxon>
        <taxon>Batillariidae</taxon>
        <taxon>Batillaria</taxon>
    </lineage>
</organism>
<evidence type="ECO:0000256" key="11">
    <source>
        <dbReference type="ARBA" id="ARBA00023284"/>
    </source>
</evidence>
<feature type="transmembrane region" description="Helical" evidence="12">
    <location>
        <begin position="111"/>
        <end position="128"/>
    </location>
</feature>
<gene>
    <name evidence="14" type="ORF">BaRGS_00039461</name>
</gene>
<dbReference type="Gene3D" id="1.20.1440.130">
    <property type="entry name" value="VKOR domain"/>
    <property type="match status" value="1"/>
</dbReference>
<dbReference type="EMBL" id="JACVVK020000691">
    <property type="protein sequence ID" value="KAK7455721.1"/>
    <property type="molecule type" value="Genomic_DNA"/>
</dbReference>
<evidence type="ECO:0000259" key="13">
    <source>
        <dbReference type="SMART" id="SM00756"/>
    </source>
</evidence>
<dbReference type="Pfam" id="PF07884">
    <property type="entry name" value="VKOR"/>
    <property type="match status" value="1"/>
</dbReference>
<dbReference type="GO" id="GO:0005789">
    <property type="term" value="C:endoplasmic reticulum membrane"/>
    <property type="evidence" value="ECO:0007669"/>
    <property type="project" value="UniProtKB-SubCell"/>
</dbReference>
<evidence type="ECO:0000313" key="15">
    <source>
        <dbReference type="Proteomes" id="UP001519460"/>
    </source>
</evidence>
<keyword evidence="5" id="KW-0874">Quinone</keyword>
<dbReference type="GO" id="GO:0048038">
    <property type="term" value="F:quinone binding"/>
    <property type="evidence" value="ECO:0007669"/>
    <property type="project" value="UniProtKB-KW"/>
</dbReference>
<evidence type="ECO:0000256" key="5">
    <source>
        <dbReference type="ARBA" id="ARBA00022719"/>
    </source>
</evidence>
<comment type="similarity">
    <text evidence="2">Belongs to the VKOR family.</text>
</comment>
<evidence type="ECO:0000313" key="14">
    <source>
        <dbReference type="EMBL" id="KAK7455721.1"/>
    </source>
</evidence>
<evidence type="ECO:0000256" key="3">
    <source>
        <dbReference type="ARBA" id="ARBA00012278"/>
    </source>
</evidence>
<dbReference type="InterPro" id="IPR042406">
    <property type="entry name" value="VKORC1/VKORC1L1"/>
</dbReference>
<feature type="transmembrane region" description="Helical" evidence="12">
    <location>
        <begin position="85"/>
        <end position="104"/>
    </location>
</feature>
<evidence type="ECO:0000256" key="2">
    <source>
        <dbReference type="ARBA" id="ARBA00006214"/>
    </source>
</evidence>
<dbReference type="CDD" id="cd12917">
    <property type="entry name" value="VKOR_euk"/>
    <property type="match status" value="1"/>
</dbReference>
<keyword evidence="6" id="KW-0256">Endoplasmic reticulum</keyword>
<proteinExistence type="inferred from homology"/>
<keyword evidence="4 12" id="KW-0812">Transmembrane</keyword>
<feature type="transmembrane region" description="Helical" evidence="12">
    <location>
        <begin position="12"/>
        <end position="31"/>
    </location>
</feature>
<evidence type="ECO:0000256" key="12">
    <source>
        <dbReference type="SAM" id="Phobius"/>
    </source>
</evidence>
<evidence type="ECO:0000256" key="6">
    <source>
        <dbReference type="ARBA" id="ARBA00022824"/>
    </source>
</evidence>
<sequence>MAPLAYVLFSNMVDRILLCMMGLLVSCYSLHVEVQKEHNPSYRAACDFSESMSCSKVLTSKYARGFGIVERYLALLSPPSLSGPLLFYMSVSSVLVSFYLGYILFFVLRDVCVVCVTTYVINGLLLYLNNSLYTAAQ</sequence>
<feature type="domain" description="Vitamin K epoxide reductase" evidence="13">
    <location>
        <begin position="10"/>
        <end position="133"/>
    </location>
</feature>
<accession>A0ABD0J2Z5</accession>
<evidence type="ECO:0000256" key="1">
    <source>
        <dbReference type="ARBA" id="ARBA00004477"/>
    </source>
</evidence>
<keyword evidence="15" id="KW-1185">Reference proteome</keyword>
<dbReference type="EC" id="1.17.4.4" evidence="3"/>
<dbReference type="GO" id="GO:0047057">
    <property type="term" value="F:vitamin-K-epoxide reductase (warfarin-sensitive) activity"/>
    <property type="evidence" value="ECO:0007669"/>
    <property type="project" value="UniProtKB-EC"/>
</dbReference>
<evidence type="ECO:0000256" key="10">
    <source>
        <dbReference type="ARBA" id="ARBA00023157"/>
    </source>
</evidence>
<keyword evidence="7 12" id="KW-1133">Transmembrane helix</keyword>
<keyword evidence="11" id="KW-0676">Redox-active center</keyword>
<evidence type="ECO:0000256" key="8">
    <source>
        <dbReference type="ARBA" id="ARBA00023002"/>
    </source>
</evidence>
<dbReference type="AlphaFoldDB" id="A0ABD0J2Z5"/>
<evidence type="ECO:0000256" key="9">
    <source>
        <dbReference type="ARBA" id="ARBA00023136"/>
    </source>
</evidence>
<reference evidence="14 15" key="1">
    <citation type="journal article" date="2023" name="Sci. Data">
        <title>Genome assembly of the Korean intertidal mud-creeper Batillaria attramentaria.</title>
        <authorList>
            <person name="Patra A.K."/>
            <person name="Ho P.T."/>
            <person name="Jun S."/>
            <person name="Lee S.J."/>
            <person name="Kim Y."/>
            <person name="Won Y.J."/>
        </authorList>
    </citation>
    <scope>NUCLEOTIDE SEQUENCE [LARGE SCALE GENOMIC DNA]</scope>
    <source>
        <strain evidence="14">Wonlab-2016</strain>
    </source>
</reference>
<dbReference type="PANTHER" id="PTHR14519">
    <property type="entry name" value="VITAMIN K EPOXIDE REDUCTASE COMPLEX, SUBUNIT 1"/>
    <property type="match status" value="1"/>
</dbReference>
<dbReference type="InterPro" id="IPR038354">
    <property type="entry name" value="VKOR_sf"/>
</dbReference>
<comment type="subcellular location">
    <subcellularLocation>
        <location evidence="1">Endoplasmic reticulum membrane</location>
        <topology evidence="1">Multi-pass membrane protein</topology>
    </subcellularLocation>
</comment>